<proteinExistence type="predicted"/>
<organism evidence="1 2">
    <name type="scientific">Enterocloster bolteae 90B8</name>
    <dbReference type="NCBI Taxonomy" id="997897"/>
    <lineage>
        <taxon>Bacteria</taxon>
        <taxon>Bacillati</taxon>
        <taxon>Bacillota</taxon>
        <taxon>Clostridia</taxon>
        <taxon>Lachnospirales</taxon>
        <taxon>Lachnospiraceae</taxon>
        <taxon>Enterocloster</taxon>
    </lineage>
</organism>
<evidence type="ECO:0000313" key="2">
    <source>
        <dbReference type="Proteomes" id="UP000013041"/>
    </source>
</evidence>
<dbReference type="EMBL" id="AGYG01000031">
    <property type="protein sequence ID" value="ENZ32830.1"/>
    <property type="molecule type" value="Genomic_DNA"/>
</dbReference>
<dbReference type="RefSeq" id="WP_002570514.1">
    <property type="nucleotide sequence ID" value="NZ_KB851139.1"/>
</dbReference>
<dbReference type="PATRIC" id="fig|997897.5.peg.5306"/>
<dbReference type="HOGENOM" id="CLU_734996_0_0_9"/>
<protein>
    <submittedName>
        <fullName evidence="1">Uncharacterized protein</fullName>
    </submittedName>
</protein>
<sequence length="382" mass="43488">MIYSINYMDMAKKISPLAIARYLKETGWRQFVIQRQDIKVYQYDKEQNCFQVNIPMDNSLSDYGMAMYSAIETVAHVEEKSIEQVMLFLLNPNTDIIKVKLDKKDVEVGNILFDDAIRLYDNAKKLLASTAADIINPKLFHYGRQEEAVQKFLADCRYGQTEIGSYVVSIVCPFAELTDEEGYKQLSFFSDDERCANSLTRNVTNKLLENVHIIKESIDNGDIKKFTDPTQTSSISANFFEALGGMNLYADDTVLEIKAEWSPVVKSNRYEFSEVRISNAYYEPIKAIVDTLKEKEEKSTEIVGRIKQLDAFPVADKRKSGSVKISYIDEQGKSKVASTVLNKYDYDNAIEAHQLGKYVKIVGNIKEGKKAKIECLSFSVIE</sequence>
<evidence type="ECO:0000313" key="1">
    <source>
        <dbReference type="EMBL" id="ENZ32830.1"/>
    </source>
</evidence>
<reference evidence="1 2" key="1">
    <citation type="submission" date="2013-01" db="EMBL/GenBank/DDBJ databases">
        <title>The Genome Sequence of Clostridium bolteae 90B8.</title>
        <authorList>
            <consortium name="The Broad Institute Genome Sequencing Platform"/>
            <person name="Earl A."/>
            <person name="Ward D."/>
            <person name="Feldgarden M."/>
            <person name="Gevers D."/>
            <person name="Courvalin P."/>
            <person name="Lambert T."/>
            <person name="Walker B."/>
            <person name="Young S.K."/>
            <person name="Zeng Q."/>
            <person name="Gargeya S."/>
            <person name="Fitzgerald M."/>
            <person name="Haas B."/>
            <person name="Abouelleil A."/>
            <person name="Alvarado L."/>
            <person name="Arachchi H.M."/>
            <person name="Berlin A.M."/>
            <person name="Chapman S.B."/>
            <person name="Dewar J."/>
            <person name="Goldberg J."/>
            <person name="Griggs A."/>
            <person name="Gujja S."/>
            <person name="Hansen M."/>
            <person name="Howarth C."/>
            <person name="Imamovic A."/>
            <person name="Larimer J."/>
            <person name="McCowan C."/>
            <person name="Murphy C."/>
            <person name="Neiman D."/>
            <person name="Pearson M."/>
            <person name="Priest M."/>
            <person name="Roberts A."/>
            <person name="Saif S."/>
            <person name="Shea T."/>
            <person name="Sisk P."/>
            <person name="Sykes S."/>
            <person name="Wortman J."/>
            <person name="Nusbaum C."/>
            <person name="Birren B."/>
        </authorList>
    </citation>
    <scope>NUCLEOTIDE SEQUENCE [LARGE SCALE GENOMIC DNA]</scope>
    <source>
        <strain evidence="1 2">90B8</strain>
    </source>
</reference>
<accession>N9YZD8</accession>
<dbReference type="AlphaFoldDB" id="N9YZD8"/>
<gene>
    <name evidence="1" type="ORF">HMPREF1097_05043</name>
</gene>
<comment type="caution">
    <text evidence="1">The sequence shown here is derived from an EMBL/GenBank/DDBJ whole genome shotgun (WGS) entry which is preliminary data.</text>
</comment>
<dbReference type="Proteomes" id="UP000013041">
    <property type="component" value="Unassembled WGS sequence"/>
</dbReference>
<name>N9YZD8_9FIRM</name>